<evidence type="ECO:0000313" key="2">
    <source>
        <dbReference type="Proteomes" id="UP000095280"/>
    </source>
</evidence>
<dbReference type="AlphaFoldDB" id="A0A1I8FH85"/>
<sequence>PIVLAATGRKTEEAAAEAAAVTALIARGAGAVAKKSFGFAANPASCPVDLLSVIVECRPRQRAYNPVPFGAVRRPRSQQPSGGIPGSRLRPTHGRNLTISLPAPDPPNAILLSKPREASYSRRHERSYFWRQAAPNNPVLLSAQLSAITLEPSLVARGPRGVEDVLGRMMYYRGRPAAEFEDAGDNEESDADEEADAFLDVVADRGPQFTALRLGSDGNRFQLEAVLETVMKETTTLLRFLRTRKPQLYAVYCLATMAKEVLASGCCFLEPEDGAELLRCRLIQLFDKPGRQWRCPCFAFARFHSELIDQLGLTSAQLGLVSGQTLASLNQIPDARSCYKGYSAALSARQALPLCCFLATSSTKAFARRPPCRDYTARFRGLLPLAEAPPPHPGWRQMGRWRRGRASQLRPGWPHYERQFGRWRPRQGRPAMRLLWLRFYADAFGSQREIERHTPVRCSGLTLVITGHRHRAFALRCDGCWHPPALRLWRPILISEGDPTPLERLDSASSPSLTAIVYEIAASPTCLPDGHSGWWPTVPAVRREGRPRLLGSLARPVTSGPAALRALLAIPIELRALAKSNAAH</sequence>
<keyword evidence="2" id="KW-1185">Reference proteome</keyword>
<name>A0A1I8FH85_9PLAT</name>
<organism evidence="2 3">
    <name type="scientific">Macrostomum lignano</name>
    <dbReference type="NCBI Taxonomy" id="282301"/>
    <lineage>
        <taxon>Eukaryota</taxon>
        <taxon>Metazoa</taxon>
        <taxon>Spiralia</taxon>
        <taxon>Lophotrochozoa</taxon>
        <taxon>Platyhelminthes</taxon>
        <taxon>Rhabditophora</taxon>
        <taxon>Macrostomorpha</taxon>
        <taxon>Macrostomida</taxon>
        <taxon>Macrostomidae</taxon>
        <taxon>Macrostomum</taxon>
    </lineage>
</organism>
<dbReference type="WBParaSite" id="maker-unitig_34678-snap-gene-0.3-mRNA-1">
    <property type="protein sequence ID" value="maker-unitig_34678-snap-gene-0.3-mRNA-1"/>
    <property type="gene ID" value="maker-unitig_34678-snap-gene-0.3"/>
</dbReference>
<proteinExistence type="predicted"/>
<reference evidence="3" key="1">
    <citation type="submission" date="2016-11" db="UniProtKB">
        <authorList>
            <consortium name="WormBaseParasite"/>
        </authorList>
    </citation>
    <scope>IDENTIFICATION</scope>
</reference>
<protein>
    <submittedName>
        <fullName evidence="3">PI3K/PI4K domain-containing protein</fullName>
    </submittedName>
</protein>
<evidence type="ECO:0000256" key="1">
    <source>
        <dbReference type="SAM" id="MobiDB-lite"/>
    </source>
</evidence>
<accession>A0A1I8FH85</accession>
<feature type="region of interest" description="Disordered" evidence="1">
    <location>
        <begin position="70"/>
        <end position="111"/>
    </location>
</feature>
<evidence type="ECO:0000313" key="3">
    <source>
        <dbReference type="WBParaSite" id="maker-unitig_34678-snap-gene-0.3-mRNA-1"/>
    </source>
</evidence>
<dbReference type="Proteomes" id="UP000095280">
    <property type="component" value="Unplaced"/>
</dbReference>